<sequence length="226" mass="24937">MGKGLFITGTNTDVGKTYVTALIVKKLRENNRNAGYFKAAVSGNIRTEKGLIPGDAEYVDRVAQIGGDVGEMVPYIYENAYSPHLAAQIEGNPVEMSVIRQRYNAIAQKYDYVTMEGSGGIICPIRYDGKKIMLDHMVKELGLGTLVIAEAGLGTINAVYLTVHYMKSQQIKVQGIIVNHFHDGDIIEQDNRKMIEILTGVPVVAVVHDGDKDLDIDVERLEEFYG</sequence>
<keyword evidence="2 9" id="KW-0436">Ligase</keyword>
<feature type="binding site" evidence="9">
    <location>
        <begin position="179"/>
        <end position="180"/>
    </location>
    <ligand>
        <name>ATP</name>
        <dbReference type="ChEBI" id="CHEBI:30616"/>
    </ligand>
</feature>
<feature type="active site" evidence="9">
    <location>
        <position position="38"/>
    </location>
</feature>
<evidence type="ECO:0000313" key="11">
    <source>
        <dbReference type="Proteomes" id="UP000657006"/>
    </source>
</evidence>
<dbReference type="Proteomes" id="UP000657006">
    <property type="component" value="Unassembled WGS sequence"/>
</dbReference>
<evidence type="ECO:0000256" key="6">
    <source>
        <dbReference type="ARBA" id="ARBA00022840"/>
    </source>
</evidence>
<evidence type="ECO:0000256" key="7">
    <source>
        <dbReference type="ARBA" id="ARBA00022842"/>
    </source>
</evidence>
<dbReference type="EC" id="6.3.3.3" evidence="9"/>
<evidence type="ECO:0000256" key="9">
    <source>
        <dbReference type="HAMAP-Rule" id="MF_00336"/>
    </source>
</evidence>
<keyword evidence="5 9" id="KW-0093">Biotin biosynthesis</keyword>
<name>A0A926DRB7_9FIRM</name>
<dbReference type="InterPro" id="IPR004472">
    <property type="entry name" value="DTB_synth_BioD"/>
</dbReference>
<dbReference type="Gene3D" id="3.40.50.300">
    <property type="entry name" value="P-loop containing nucleotide triphosphate hydrolases"/>
    <property type="match status" value="1"/>
</dbReference>
<dbReference type="PIRSF" id="PIRSF006755">
    <property type="entry name" value="DTB_synth"/>
    <property type="match status" value="1"/>
</dbReference>
<evidence type="ECO:0000256" key="4">
    <source>
        <dbReference type="ARBA" id="ARBA00022741"/>
    </source>
</evidence>
<evidence type="ECO:0000313" key="10">
    <source>
        <dbReference type="EMBL" id="MBC8543151.1"/>
    </source>
</evidence>
<dbReference type="InterPro" id="IPR027417">
    <property type="entry name" value="P-loop_NTPase"/>
</dbReference>
<comment type="catalytic activity">
    <reaction evidence="8">
        <text>(7R,8S)-8-amino-7-(carboxyamino)nonanoate + ATP = (4R,5S)-dethiobiotin + ADP + phosphate + H(+)</text>
        <dbReference type="Rhea" id="RHEA:63684"/>
        <dbReference type="ChEBI" id="CHEBI:15378"/>
        <dbReference type="ChEBI" id="CHEBI:30616"/>
        <dbReference type="ChEBI" id="CHEBI:43474"/>
        <dbReference type="ChEBI" id="CHEBI:149470"/>
        <dbReference type="ChEBI" id="CHEBI:149473"/>
        <dbReference type="ChEBI" id="CHEBI:456216"/>
    </reaction>
</comment>
<keyword evidence="7 9" id="KW-0460">Magnesium</keyword>
<comment type="cofactor">
    <cofactor evidence="9">
        <name>Mg(2+)</name>
        <dbReference type="ChEBI" id="CHEBI:18420"/>
    </cofactor>
</comment>
<feature type="binding site" evidence="9">
    <location>
        <position position="55"/>
    </location>
    <ligand>
        <name>Mg(2+)</name>
        <dbReference type="ChEBI" id="CHEBI:18420"/>
    </ligand>
</feature>
<dbReference type="GO" id="GO:0005829">
    <property type="term" value="C:cytosol"/>
    <property type="evidence" value="ECO:0007669"/>
    <property type="project" value="TreeGrafter"/>
</dbReference>
<dbReference type="PANTHER" id="PTHR43210:SF2">
    <property type="entry name" value="ATP-DEPENDENT DETHIOBIOTIN SYNTHETASE BIOD 2"/>
    <property type="match status" value="1"/>
</dbReference>
<evidence type="ECO:0000256" key="8">
    <source>
        <dbReference type="ARBA" id="ARBA00047386"/>
    </source>
</evidence>
<keyword evidence="4 9" id="KW-0547">Nucleotide-binding</keyword>
<dbReference type="GO" id="GO:0004141">
    <property type="term" value="F:dethiobiotin synthase activity"/>
    <property type="evidence" value="ECO:0007669"/>
    <property type="project" value="UniProtKB-UniRule"/>
</dbReference>
<dbReference type="AlphaFoldDB" id="A0A926DRB7"/>
<dbReference type="GO" id="GO:0005524">
    <property type="term" value="F:ATP binding"/>
    <property type="evidence" value="ECO:0007669"/>
    <property type="project" value="UniProtKB-UniRule"/>
</dbReference>
<dbReference type="GO" id="GO:0000287">
    <property type="term" value="F:magnesium ion binding"/>
    <property type="evidence" value="ECO:0007669"/>
    <property type="project" value="UniProtKB-UniRule"/>
</dbReference>
<dbReference type="Pfam" id="PF13500">
    <property type="entry name" value="AAA_26"/>
    <property type="match status" value="1"/>
</dbReference>
<comment type="pathway">
    <text evidence="9">Cofactor biosynthesis; biotin biosynthesis; biotin from 7,8-diaminononanoate: step 1/2.</text>
</comment>
<comment type="function">
    <text evidence="9">Catalyzes a mechanistically unusual reaction, the ATP-dependent insertion of CO2 between the N7 and N8 nitrogen atoms of 7,8-diaminopelargonic acid (DAPA, also called 7,8-diammoniononanoate) to form a ureido ring.</text>
</comment>
<dbReference type="RefSeq" id="WP_177720365.1">
    <property type="nucleotide sequence ID" value="NZ_JACRSQ010000007.1"/>
</dbReference>
<comment type="caution">
    <text evidence="9">Lacks conserved residue(s) required for the propagation of feature annotation.</text>
</comment>
<feature type="binding site" evidence="9">
    <location>
        <position position="17"/>
    </location>
    <ligand>
        <name>Mg(2+)</name>
        <dbReference type="ChEBI" id="CHEBI:18420"/>
    </ligand>
</feature>
<dbReference type="CDD" id="cd03109">
    <property type="entry name" value="DTBS"/>
    <property type="match status" value="1"/>
</dbReference>
<evidence type="ECO:0000256" key="3">
    <source>
        <dbReference type="ARBA" id="ARBA00022723"/>
    </source>
</evidence>
<dbReference type="HAMAP" id="MF_00336">
    <property type="entry name" value="BioD"/>
    <property type="match status" value="1"/>
</dbReference>
<keyword evidence="3 9" id="KW-0479">Metal-binding</keyword>
<comment type="subunit">
    <text evidence="9">Homodimer.</text>
</comment>
<organism evidence="10 11">
    <name type="scientific">Bianquea renquensis</name>
    <dbReference type="NCBI Taxonomy" id="2763661"/>
    <lineage>
        <taxon>Bacteria</taxon>
        <taxon>Bacillati</taxon>
        <taxon>Bacillota</taxon>
        <taxon>Clostridia</taxon>
        <taxon>Eubacteriales</taxon>
        <taxon>Bianqueaceae</taxon>
        <taxon>Bianquea</taxon>
    </lineage>
</organism>
<feature type="binding site" evidence="9">
    <location>
        <begin position="13"/>
        <end position="18"/>
    </location>
    <ligand>
        <name>ATP</name>
        <dbReference type="ChEBI" id="CHEBI:30616"/>
    </ligand>
</feature>
<accession>A0A926DRB7</accession>
<keyword evidence="6 9" id="KW-0067">ATP-binding</keyword>
<comment type="subcellular location">
    <subcellularLocation>
        <location evidence="9">Cytoplasm</location>
    </subcellularLocation>
</comment>
<feature type="binding site" evidence="9">
    <location>
        <position position="116"/>
    </location>
    <ligand>
        <name>Mg(2+)</name>
        <dbReference type="ChEBI" id="CHEBI:18420"/>
    </ligand>
</feature>
<proteinExistence type="inferred from homology"/>
<dbReference type="SUPFAM" id="SSF52540">
    <property type="entry name" value="P-loop containing nucleoside triphosphate hydrolases"/>
    <property type="match status" value="1"/>
</dbReference>
<reference evidence="10" key="1">
    <citation type="submission" date="2020-08" db="EMBL/GenBank/DDBJ databases">
        <title>Genome public.</title>
        <authorList>
            <person name="Liu C."/>
            <person name="Sun Q."/>
        </authorList>
    </citation>
    <scope>NUCLEOTIDE SEQUENCE</scope>
    <source>
        <strain evidence="10">NSJ-32</strain>
    </source>
</reference>
<evidence type="ECO:0000256" key="5">
    <source>
        <dbReference type="ARBA" id="ARBA00022756"/>
    </source>
</evidence>
<dbReference type="EMBL" id="JACRSQ010000007">
    <property type="protein sequence ID" value="MBC8543151.1"/>
    <property type="molecule type" value="Genomic_DNA"/>
</dbReference>
<comment type="similarity">
    <text evidence="9">Belongs to the dethiobiotin synthetase family.</text>
</comment>
<comment type="catalytic activity">
    <reaction evidence="9">
        <text>(7R,8S)-7,8-diammoniononanoate + CO2 + ATP = (4R,5S)-dethiobiotin + ADP + phosphate + 3 H(+)</text>
        <dbReference type="Rhea" id="RHEA:15805"/>
        <dbReference type="ChEBI" id="CHEBI:15378"/>
        <dbReference type="ChEBI" id="CHEBI:16526"/>
        <dbReference type="ChEBI" id="CHEBI:30616"/>
        <dbReference type="ChEBI" id="CHEBI:43474"/>
        <dbReference type="ChEBI" id="CHEBI:149469"/>
        <dbReference type="ChEBI" id="CHEBI:149473"/>
        <dbReference type="ChEBI" id="CHEBI:456216"/>
        <dbReference type="EC" id="6.3.3.3"/>
    </reaction>
</comment>
<gene>
    <name evidence="9 10" type="primary">bioD</name>
    <name evidence="10" type="ORF">H8730_06310</name>
</gene>
<dbReference type="GO" id="GO:0009102">
    <property type="term" value="P:biotin biosynthetic process"/>
    <property type="evidence" value="ECO:0007669"/>
    <property type="project" value="UniProtKB-UniRule"/>
</dbReference>
<keyword evidence="11" id="KW-1185">Reference proteome</keyword>
<keyword evidence="1 9" id="KW-0963">Cytoplasm</keyword>
<dbReference type="PANTHER" id="PTHR43210">
    <property type="entry name" value="DETHIOBIOTIN SYNTHETASE"/>
    <property type="match status" value="1"/>
</dbReference>
<comment type="caution">
    <text evidence="10">The sequence shown here is derived from an EMBL/GenBank/DDBJ whole genome shotgun (WGS) entry which is preliminary data.</text>
</comment>
<evidence type="ECO:0000256" key="1">
    <source>
        <dbReference type="ARBA" id="ARBA00022490"/>
    </source>
</evidence>
<protein>
    <recommendedName>
        <fullName evidence="9">ATP-dependent dethiobiotin synthetase BioD</fullName>
        <ecNumber evidence="9">6.3.3.3</ecNumber>
    </recommendedName>
    <alternativeName>
        <fullName evidence="9">DTB synthetase</fullName>
        <shortName evidence="9">DTBS</shortName>
    </alternativeName>
    <alternativeName>
        <fullName evidence="9">Dethiobiotin synthase</fullName>
    </alternativeName>
</protein>
<feature type="binding site" evidence="9">
    <location>
        <position position="42"/>
    </location>
    <ligand>
        <name>substrate</name>
    </ligand>
</feature>
<dbReference type="NCBIfam" id="TIGR00347">
    <property type="entry name" value="bioD"/>
    <property type="match status" value="1"/>
</dbReference>
<feature type="binding site" evidence="9">
    <location>
        <begin position="116"/>
        <end position="119"/>
    </location>
    <ligand>
        <name>ATP</name>
        <dbReference type="ChEBI" id="CHEBI:30616"/>
    </ligand>
</feature>
<evidence type="ECO:0000256" key="2">
    <source>
        <dbReference type="ARBA" id="ARBA00022598"/>
    </source>
</evidence>
<feature type="binding site" evidence="9">
    <location>
        <position position="55"/>
    </location>
    <ligand>
        <name>ATP</name>
        <dbReference type="ChEBI" id="CHEBI:30616"/>
    </ligand>
</feature>